<dbReference type="PANTHER" id="PTHR35687:SF1">
    <property type="entry name" value="OS07G0516700 PROTEIN"/>
    <property type="match status" value="1"/>
</dbReference>
<accession>A0A199VWH8</accession>
<dbReference type="Proteomes" id="UP000092600">
    <property type="component" value="Unassembled WGS sequence"/>
</dbReference>
<sequence length="328" mass="37609">MILLRAPFSYTRVEEEDPDELRHRRAQYLIYKVLEEAESLSRQYYSRRRVFKLRVKIGSRLKRLRLAIQGVKLFVRRRITKHFKHPNNLQIAVGKCKYYRVAGRLGSKSILGQSVILNCKEVELRNQAGSDLRLEQCSNDRYRTDARICNHSLESSTNIRDSREFWILRDMVEGNKFLKNGSWRRVVLSMTTTSVTGSSFLHTLLTYIIGSVSVSLGHSKIVSSWRDVSAPDPPKDLSSGQFTIRESSSHNLGSDSQPTLSSTNNSRERGSRRKDRLVNSPKYLNSQKESSGKPSRKMESMVPIISATFDDRVVVKIMLPRYPLLIGA</sequence>
<proteinExistence type="predicted"/>
<comment type="caution">
    <text evidence="2">The sequence shown here is derived from an EMBL/GenBank/DDBJ whole genome shotgun (WGS) entry which is preliminary data.</text>
</comment>
<feature type="compositionally biased region" description="Polar residues" evidence="1">
    <location>
        <begin position="282"/>
        <end position="293"/>
    </location>
</feature>
<organism evidence="2 3">
    <name type="scientific">Ananas comosus</name>
    <name type="common">Pineapple</name>
    <name type="synonym">Ananas ananas</name>
    <dbReference type="NCBI Taxonomy" id="4615"/>
    <lineage>
        <taxon>Eukaryota</taxon>
        <taxon>Viridiplantae</taxon>
        <taxon>Streptophyta</taxon>
        <taxon>Embryophyta</taxon>
        <taxon>Tracheophyta</taxon>
        <taxon>Spermatophyta</taxon>
        <taxon>Magnoliopsida</taxon>
        <taxon>Liliopsida</taxon>
        <taxon>Poales</taxon>
        <taxon>Bromeliaceae</taxon>
        <taxon>Bromelioideae</taxon>
        <taxon>Ananas</taxon>
    </lineage>
</organism>
<name>A0A199VWH8_ANACO</name>
<gene>
    <name evidence="2" type="ORF">ACMD2_11473</name>
</gene>
<feature type="compositionally biased region" description="Polar residues" evidence="1">
    <location>
        <begin position="246"/>
        <end position="265"/>
    </location>
</feature>
<protein>
    <submittedName>
        <fullName evidence="2">Uncharacterized protein</fullName>
    </submittedName>
</protein>
<reference evidence="2 3" key="1">
    <citation type="journal article" date="2016" name="DNA Res.">
        <title>The draft genome of MD-2 pineapple using hybrid error correction of long reads.</title>
        <authorList>
            <person name="Redwan R.M."/>
            <person name="Saidin A."/>
            <person name="Kumar S.V."/>
        </authorList>
    </citation>
    <scope>NUCLEOTIDE SEQUENCE [LARGE SCALE GENOMIC DNA]</scope>
    <source>
        <strain evidence="3">cv. MD2</strain>
        <tissue evidence="2">Leaf</tissue>
    </source>
</reference>
<dbReference type="AlphaFoldDB" id="A0A199VWH8"/>
<feature type="region of interest" description="Disordered" evidence="1">
    <location>
        <begin position="246"/>
        <end position="298"/>
    </location>
</feature>
<evidence type="ECO:0000313" key="2">
    <source>
        <dbReference type="EMBL" id="OAY81050.1"/>
    </source>
</evidence>
<dbReference type="STRING" id="4615.A0A199VWH8"/>
<evidence type="ECO:0000313" key="3">
    <source>
        <dbReference type="Proteomes" id="UP000092600"/>
    </source>
</evidence>
<dbReference type="PANTHER" id="PTHR35687">
    <property type="entry name" value="OS07G0516700 PROTEIN"/>
    <property type="match status" value="1"/>
</dbReference>
<dbReference type="EMBL" id="LSRQ01000754">
    <property type="protein sequence ID" value="OAY81050.1"/>
    <property type="molecule type" value="Genomic_DNA"/>
</dbReference>
<evidence type="ECO:0000256" key="1">
    <source>
        <dbReference type="SAM" id="MobiDB-lite"/>
    </source>
</evidence>